<reference evidence="2 3" key="1">
    <citation type="submission" date="2018-11" db="EMBL/GenBank/DDBJ databases">
        <authorList>
            <consortium name="Pathogen Informatics"/>
        </authorList>
    </citation>
    <scope>NUCLEOTIDE SEQUENCE [LARGE SCALE GENOMIC DNA]</scope>
</reference>
<dbReference type="AlphaFoldDB" id="A0A3P7MW38"/>
<dbReference type="EMBL" id="UYRU01080501">
    <property type="protein sequence ID" value="VDN31120.1"/>
    <property type="molecule type" value="Genomic_DNA"/>
</dbReference>
<sequence>MGNAAPSSPSTPAGDGFDKVTGDPNFNANCVDPRSPSDGIIRTPIVMVNSPGDFASKRPCLPVPFDTSDFESIDGVETEDDSLHRNVDTSALSDTVAAGTSNRKAEGH</sequence>
<feature type="region of interest" description="Disordered" evidence="1">
    <location>
        <begin position="65"/>
        <end position="108"/>
    </location>
</feature>
<evidence type="ECO:0000313" key="3">
    <source>
        <dbReference type="Proteomes" id="UP000281553"/>
    </source>
</evidence>
<evidence type="ECO:0000256" key="1">
    <source>
        <dbReference type="SAM" id="MobiDB-lite"/>
    </source>
</evidence>
<feature type="compositionally biased region" description="Polar residues" evidence="1">
    <location>
        <begin position="1"/>
        <end position="11"/>
    </location>
</feature>
<dbReference type="OrthoDB" id="6337960at2759"/>
<evidence type="ECO:0000313" key="2">
    <source>
        <dbReference type="EMBL" id="VDN31120.1"/>
    </source>
</evidence>
<name>A0A3P7MW38_DIBLA</name>
<protein>
    <submittedName>
        <fullName evidence="2">Uncharacterized protein</fullName>
    </submittedName>
</protein>
<keyword evidence="3" id="KW-1185">Reference proteome</keyword>
<gene>
    <name evidence="2" type="ORF">DILT_LOCUS15685</name>
</gene>
<feature type="region of interest" description="Disordered" evidence="1">
    <location>
        <begin position="1"/>
        <end position="42"/>
    </location>
</feature>
<organism evidence="2 3">
    <name type="scientific">Dibothriocephalus latus</name>
    <name type="common">Fish tapeworm</name>
    <name type="synonym">Diphyllobothrium latum</name>
    <dbReference type="NCBI Taxonomy" id="60516"/>
    <lineage>
        <taxon>Eukaryota</taxon>
        <taxon>Metazoa</taxon>
        <taxon>Spiralia</taxon>
        <taxon>Lophotrochozoa</taxon>
        <taxon>Platyhelminthes</taxon>
        <taxon>Cestoda</taxon>
        <taxon>Eucestoda</taxon>
        <taxon>Diphyllobothriidea</taxon>
        <taxon>Diphyllobothriidae</taxon>
        <taxon>Dibothriocephalus</taxon>
    </lineage>
</organism>
<feature type="compositionally biased region" description="Polar residues" evidence="1">
    <location>
        <begin position="88"/>
        <end position="102"/>
    </location>
</feature>
<dbReference type="Proteomes" id="UP000281553">
    <property type="component" value="Unassembled WGS sequence"/>
</dbReference>
<proteinExistence type="predicted"/>
<accession>A0A3P7MW38</accession>
<feature type="compositionally biased region" description="Acidic residues" evidence="1">
    <location>
        <begin position="68"/>
        <end position="80"/>
    </location>
</feature>